<dbReference type="PANTHER" id="PTHR48081:SF13">
    <property type="entry name" value="ALPHA_BETA HYDROLASE"/>
    <property type="match status" value="1"/>
</dbReference>
<keyword evidence="1" id="KW-0378">Hydrolase</keyword>
<keyword evidence="4" id="KW-1185">Reference proteome</keyword>
<evidence type="ECO:0000313" key="4">
    <source>
        <dbReference type="Proteomes" id="UP000320653"/>
    </source>
</evidence>
<evidence type="ECO:0000313" key="3">
    <source>
        <dbReference type="EMBL" id="TWF47968.1"/>
    </source>
</evidence>
<gene>
    <name evidence="3" type="ORF">FHW37_10931</name>
</gene>
<dbReference type="Proteomes" id="UP000320653">
    <property type="component" value="Unassembled WGS sequence"/>
</dbReference>
<feature type="domain" description="BD-FAE-like" evidence="2">
    <location>
        <begin position="16"/>
        <end position="215"/>
    </location>
</feature>
<dbReference type="AlphaFoldDB" id="A0A561QC68"/>
<dbReference type="InterPro" id="IPR049492">
    <property type="entry name" value="BD-FAE-like_dom"/>
</dbReference>
<dbReference type="GO" id="GO:0016787">
    <property type="term" value="F:hydrolase activity"/>
    <property type="evidence" value="ECO:0007669"/>
    <property type="project" value="UniProtKB-KW"/>
</dbReference>
<dbReference type="InterPro" id="IPR029058">
    <property type="entry name" value="AB_hydrolase_fold"/>
</dbReference>
<dbReference type="PANTHER" id="PTHR48081">
    <property type="entry name" value="AB HYDROLASE SUPERFAMILY PROTEIN C4A8.06C"/>
    <property type="match status" value="1"/>
</dbReference>
<evidence type="ECO:0000256" key="1">
    <source>
        <dbReference type="ARBA" id="ARBA00022801"/>
    </source>
</evidence>
<proteinExistence type="predicted"/>
<evidence type="ECO:0000259" key="2">
    <source>
        <dbReference type="Pfam" id="PF20434"/>
    </source>
</evidence>
<sequence length="288" mass="30736">MRVLADLEYSDLLMLDAYVPDAPLGAILLLHGGWLEGDKNGEAVLAERLCKSGFLVLSANYRLDRTGPNGRALTDAVAALRWLRGSDFDFDRARIAVLGIGTGGTVAIEVGLQQGVPVVAWSPLIDFKGFMDSSATLGDSDHLRDYHGVSWDMIKDAGEQVPFLRGVILAMVANNLSLLASTSPLSRVTPKAAPALLFNSTNEIIPARGASLMQEAMTDSGVPCKISFLEGSRHGSEYLLSALPSTIQFFRESFSHDHLAATQDTKGTAKPQPGNIETAVSVGLQPSV</sequence>
<dbReference type="Pfam" id="PF20434">
    <property type="entry name" value="BD-FAE"/>
    <property type="match status" value="1"/>
</dbReference>
<dbReference type="EMBL" id="VIWP01000009">
    <property type="protein sequence ID" value="TWF47968.1"/>
    <property type="molecule type" value="Genomic_DNA"/>
</dbReference>
<organism evidence="3 4">
    <name type="scientific">Neorhizobium alkalisoli</name>
    <dbReference type="NCBI Taxonomy" id="528178"/>
    <lineage>
        <taxon>Bacteria</taxon>
        <taxon>Pseudomonadati</taxon>
        <taxon>Pseudomonadota</taxon>
        <taxon>Alphaproteobacteria</taxon>
        <taxon>Hyphomicrobiales</taxon>
        <taxon>Rhizobiaceae</taxon>
        <taxon>Rhizobium/Agrobacterium group</taxon>
        <taxon>Neorhizobium</taxon>
    </lineage>
</organism>
<accession>A0A561QC68</accession>
<dbReference type="RefSeq" id="WP_145641688.1">
    <property type="nucleotide sequence ID" value="NZ_VIWP01000009.1"/>
</dbReference>
<dbReference type="SUPFAM" id="SSF53474">
    <property type="entry name" value="alpha/beta-Hydrolases"/>
    <property type="match status" value="1"/>
</dbReference>
<dbReference type="InterPro" id="IPR050300">
    <property type="entry name" value="GDXG_lipolytic_enzyme"/>
</dbReference>
<dbReference type="Gene3D" id="3.40.50.1820">
    <property type="entry name" value="alpha/beta hydrolase"/>
    <property type="match status" value="1"/>
</dbReference>
<dbReference type="OrthoDB" id="9806180at2"/>
<reference evidence="3 4" key="1">
    <citation type="submission" date="2019-06" db="EMBL/GenBank/DDBJ databases">
        <title>Sorghum-associated microbial communities from plants grown in Nebraska, USA.</title>
        <authorList>
            <person name="Schachtman D."/>
        </authorList>
    </citation>
    <scope>NUCLEOTIDE SEQUENCE [LARGE SCALE GENOMIC DNA]</scope>
    <source>
        <strain evidence="3 4">1225</strain>
    </source>
</reference>
<comment type="caution">
    <text evidence="3">The sequence shown here is derived from an EMBL/GenBank/DDBJ whole genome shotgun (WGS) entry which is preliminary data.</text>
</comment>
<protein>
    <submittedName>
        <fullName evidence="3">Acetyl esterase/lipase</fullName>
    </submittedName>
</protein>
<name>A0A561QC68_9HYPH</name>